<evidence type="ECO:0000259" key="4">
    <source>
        <dbReference type="PROSITE" id="PS50011"/>
    </source>
</evidence>
<feature type="compositionally biased region" description="Polar residues" evidence="3">
    <location>
        <begin position="107"/>
        <end position="122"/>
    </location>
</feature>
<feature type="domain" description="Phorbol-ester/DAG-type" evidence="5">
    <location>
        <begin position="175"/>
        <end position="231"/>
    </location>
</feature>
<evidence type="ECO:0000259" key="5">
    <source>
        <dbReference type="PROSITE" id="PS50081"/>
    </source>
</evidence>
<dbReference type="OrthoDB" id="774951at2759"/>
<dbReference type="GO" id="GO:0046872">
    <property type="term" value="F:metal ion binding"/>
    <property type="evidence" value="ECO:0007669"/>
    <property type="project" value="UniProtKB-KW"/>
</dbReference>
<feature type="compositionally biased region" description="Low complexity" evidence="3">
    <location>
        <begin position="319"/>
        <end position="330"/>
    </location>
</feature>
<dbReference type="Proteomes" id="UP000054653">
    <property type="component" value="Unassembled WGS sequence"/>
</dbReference>
<dbReference type="InterPro" id="IPR001245">
    <property type="entry name" value="Ser-Thr/Tyr_kinase_cat_dom"/>
</dbReference>
<dbReference type="Gene3D" id="3.30.60.20">
    <property type="match status" value="1"/>
</dbReference>
<evidence type="ECO:0000256" key="2">
    <source>
        <dbReference type="ARBA" id="ARBA00022833"/>
    </source>
</evidence>
<keyword evidence="1" id="KW-0479">Metal-binding</keyword>
<reference evidence="6 7" key="1">
    <citation type="submission" date="2015-01" db="EMBL/GenBank/DDBJ databases">
        <title>Evolution of Trichinella species and genotypes.</title>
        <authorList>
            <person name="Korhonen P.K."/>
            <person name="Edoardo P."/>
            <person name="Giuseppe L.R."/>
            <person name="Gasser R.B."/>
        </authorList>
    </citation>
    <scope>NUCLEOTIDE SEQUENCE [LARGE SCALE GENOMIC DNA]</scope>
    <source>
        <strain evidence="6">ISS120</strain>
    </source>
</reference>
<dbReference type="Pfam" id="PF00130">
    <property type="entry name" value="C1_1"/>
    <property type="match status" value="1"/>
</dbReference>
<sequence length="787" mass="87631">MDSCGRCPADVSPINSLLLHLSCFSIEDKLRTTPESSTTCYKYRSRAPAAFHTPEGASPLKSQCFQIQTGNSCGTVVYRRDPPARTMQSTLRSRPEDDDEMLMQKRTNTTTLRSGQTGSSSRLFPPSANPKRGVVAVVNYEPPSSESCEKWNSSDESLASTPTSGYNSGYPFVINCRFIKKFFSFPKTCNSCNKLVIGAGFSCRNCHFRCHKRCAIVIDENKEPRLKSKMCSLSRLPPESADFFARLFDSSKQWKRNDDLFSPEDMQKCRSKKLQVADNERSLDSCSGNALNQSRPGPTVPANNLSGDGFGFAQSQRPSLSSCTTQSLTSGPHFNKEADDKSQPTAFNQLLFTEQLKKVKRLHDDNLIQANNQHQSNGRHKAENDAKLSSARSPSSHLHINSKVLLSPAPASPNSKSSTLVIVSLVERGSTLPRISLPSQQQDVKPPTATVKTAATGENEKKEILLFEAVLRNRSQKIMRSSLANHTSDLNEWTIPFEDLKFEQCILHSQSITVFKGEWHGPVMINVFPLQRDGSNLATFLDDVHALNKIRHENIALFMAVSIEPPHLAIVTCLNKGISLYQALHVENVRPFSEQQKLNIAGQIAQGMSYLHARGVTLKTLSSKNVMLESKVKISMLDYGVAPSKYDRCNKGCTRRGNLTYLSPELLRGLHVQPPTVVLHSVQTEQSDVYAFGTLVYEIFTSTFPYEDLTSEELIWSVCSGKMANLDALRGQTILQNLCHKCWTFDRFERPSFPTVLQMLHHHTNNILSKTNSSSMPNAIHLVGEVC</sequence>
<dbReference type="InterPro" id="IPR011009">
    <property type="entry name" value="Kinase-like_dom_sf"/>
</dbReference>
<evidence type="ECO:0000256" key="3">
    <source>
        <dbReference type="SAM" id="MobiDB-lite"/>
    </source>
</evidence>
<evidence type="ECO:0000313" key="6">
    <source>
        <dbReference type="EMBL" id="KRY58186.1"/>
    </source>
</evidence>
<comment type="caution">
    <text evidence="6">The sequence shown here is derived from an EMBL/GenBank/DDBJ whole genome shotgun (WGS) entry which is preliminary data.</text>
</comment>
<dbReference type="Pfam" id="PF07714">
    <property type="entry name" value="PK_Tyr_Ser-Thr"/>
    <property type="match status" value="1"/>
</dbReference>
<dbReference type="Gene3D" id="1.10.510.10">
    <property type="entry name" value="Transferase(Phosphotransferase) domain 1"/>
    <property type="match status" value="1"/>
</dbReference>
<dbReference type="PROSITE" id="PS50081">
    <property type="entry name" value="ZF_DAG_PE_2"/>
    <property type="match status" value="1"/>
</dbReference>
<keyword evidence="6" id="KW-0418">Kinase</keyword>
<feature type="compositionally biased region" description="Polar residues" evidence="3">
    <location>
        <begin position="285"/>
        <end position="306"/>
    </location>
</feature>
<keyword evidence="6" id="KW-0808">Transferase</keyword>
<dbReference type="PROSITE" id="PS50011">
    <property type="entry name" value="PROTEIN_KINASE_DOM"/>
    <property type="match status" value="1"/>
</dbReference>
<dbReference type="AlphaFoldDB" id="A0A0V1D9L6"/>
<dbReference type="SUPFAM" id="SSF56112">
    <property type="entry name" value="Protein kinase-like (PK-like)"/>
    <property type="match status" value="1"/>
</dbReference>
<organism evidence="6 7">
    <name type="scientific">Trichinella britovi</name>
    <name type="common">Parasitic roundworm</name>
    <dbReference type="NCBI Taxonomy" id="45882"/>
    <lineage>
        <taxon>Eukaryota</taxon>
        <taxon>Metazoa</taxon>
        <taxon>Ecdysozoa</taxon>
        <taxon>Nematoda</taxon>
        <taxon>Enoplea</taxon>
        <taxon>Dorylaimia</taxon>
        <taxon>Trichinellida</taxon>
        <taxon>Trichinellidae</taxon>
        <taxon>Trichinella</taxon>
    </lineage>
</organism>
<feature type="region of interest" description="Disordered" evidence="3">
    <location>
        <begin position="285"/>
        <end position="342"/>
    </location>
</feature>
<dbReference type="STRING" id="45882.A0A0V1D9L6"/>
<dbReference type="GO" id="GO:0005524">
    <property type="term" value="F:ATP binding"/>
    <property type="evidence" value="ECO:0007669"/>
    <property type="project" value="InterPro"/>
</dbReference>
<evidence type="ECO:0000256" key="1">
    <source>
        <dbReference type="ARBA" id="ARBA00022723"/>
    </source>
</evidence>
<accession>A0A0V1D9L6</accession>
<dbReference type="PANTHER" id="PTHR44329">
    <property type="entry name" value="SERINE/THREONINE-PROTEIN KINASE TNNI3K-RELATED"/>
    <property type="match status" value="1"/>
</dbReference>
<dbReference type="InterPro" id="IPR000719">
    <property type="entry name" value="Prot_kinase_dom"/>
</dbReference>
<dbReference type="PANTHER" id="PTHR44329:SF253">
    <property type="entry name" value="KINASE SUPPRESSOR OF RAS 2"/>
    <property type="match status" value="1"/>
</dbReference>
<gene>
    <name evidence="6" type="primary">Ksr2</name>
    <name evidence="6" type="ORF">T03_7625</name>
</gene>
<feature type="domain" description="Protein kinase" evidence="4">
    <location>
        <begin position="500"/>
        <end position="764"/>
    </location>
</feature>
<dbReference type="Gene3D" id="3.30.200.20">
    <property type="entry name" value="Phosphorylase Kinase, domain 1"/>
    <property type="match status" value="1"/>
</dbReference>
<name>A0A0V1D9L6_TRIBR</name>
<dbReference type="SUPFAM" id="SSF57889">
    <property type="entry name" value="Cysteine-rich domain"/>
    <property type="match status" value="1"/>
</dbReference>
<dbReference type="InterPro" id="IPR046349">
    <property type="entry name" value="C1-like_sf"/>
</dbReference>
<feature type="region of interest" description="Disordered" evidence="3">
    <location>
        <begin position="107"/>
        <end position="129"/>
    </location>
</feature>
<dbReference type="OMA" id="HIPENNC"/>
<protein>
    <submittedName>
        <fullName evidence="6">Kinase suppressor of Ras 2</fullName>
    </submittedName>
</protein>
<dbReference type="SMART" id="SM00109">
    <property type="entry name" value="C1"/>
    <property type="match status" value="1"/>
</dbReference>
<dbReference type="InterPro" id="IPR051681">
    <property type="entry name" value="Ser/Thr_Kinases-Pseudokinases"/>
</dbReference>
<evidence type="ECO:0000313" key="7">
    <source>
        <dbReference type="Proteomes" id="UP000054653"/>
    </source>
</evidence>
<keyword evidence="7" id="KW-1185">Reference proteome</keyword>
<keyword evidence="2" id="KW-0862">Zinc</keyword>
<feature type="region of interest" description="Disordered" evidence="3">
    <location>
        <begin position="370"/>
        <end position="394"/>
    </location>
</feature>
<dbReference type="GO" id="GO:0004674">
    <property type="term" value="F:protein serine/threonine kinase activity"/>
    <property type="evidence" value="ECO:0007669"/>
    <property type="project" value="TreeGrafter"/>
</dbReference>
<dbReference type="EMBL" id="JYDI01000023">
    <property type="protein sequence ID" value="KRY58186.1"/>
    <property type="molecule type" value="Genomic_DNA"/>
</dbReference>
<proteinExistence type="predicted"/>
<dbReference type="InterPro" id="IPR002219">
    <property type="entry name" value="PKC_DAG/PE"/>
</dbReference>